<keyword evidence="9" id="KW-0566">Pantothenate biosynthesis</keyword>
<dbReference type="Gene3D" id="1.10.1040.10">
    <property type="entry name" value="N-(1-d-carboxylethyl)-l-norvaline Dehydrogenase, domain 2"/>
    <property type="match status" value="1"/>
</dbReference>
<evidence type="ECO:0000256" key="7">
    <source>
        <dbReference type="ARBA" id="ARBA00032024"/>
    </source>
</evidence>
<dbReference type="InterPro" id="IPR003710">
    <property type="entry name" value="ApbA"/>
</dbReference>
<dbReference type="RefSeq" id="WP_394827172.1">
    <property type="nucleotide sequence ID" value="NZ_CP089984.1"/>
</dbReference>
<proteinExistence type="inferred from homology"/>
<keyword evidence="5 9" id="KW-0521">NADP</keyword>
<dbReference type="Gene3D" id="3.40.50.720">
    <property type="entry name" value="NAD(P)-binding Rossmann-like Domain"/>
    <property type="match status" value="1"/>
</dbReference>
<evidence type="ECO:0000313" key="13">
    <source>
        <dbReference type="Proteomes" id="UP001370348"/>
    </source>
</evidence>
<dbReference type="InterPro" id="IPR008927">
    <property type="entry name" value="6-PGluconate_DH-like_C_sf"/>
</dbReference>
<comment type="pathway">
    <text evidence="1 9">Cofactor biosynthesis; (R)-pantothenate biosynthesis; (R)-pantoate from 3-methyl-2-oxobutanoate: step 2/2.</text>
</comment>
<evidence type="ECO:0000259" key="10">
    <source>
        <dbReference type="Pfam" id="PF02558"/>
    </source>
</evidence>
<reference evidence="12 13" key="1">
    <citation type="submission" date="2021-12" db="EMBL/GenBank/DDBJ databases">
        <title>Discovery of the Pendulisporaceae a myxobacterial family with distinct sporulation behavior and unique specialized metabolism.</title>
        <authorList>
            <person name="Garcia R."/>
            <person name="Popoff A."/>
            <person name="Bader C.D."/>
            <person name="Loehr J."/>
            <person name="Walesch S."/>
            <person name="Walt C."/>
            <person name="Boldt J."/>
            <person name="Bunk B."/>
            <person name="Haeckl F.J.F.P.J."/>
            <person name="Gunesch A.P."/>
            <person name="Birkelbach J."/>
            <person name="Nuebel U."/>
            <person name="Pietschmann T."/>
            <person name="Bach T."/>
            <person name="Mueller R."/>
        </authorList>
    </citation>
    <scope>NUCLEOTIDE SEQUENCE [LARGE SCALE GENOMIC DNA]</scope>
    <source>
        <strain evidence="12 13">MSr11954</strain>
    </source>
</reference>
<dbReference type="InterPro" id="IPR036291">
    <property type="entry name" value="NAD(P)-bd_dom_sf"/>
</dbReference>
<evidence type="ECO:0000313" key="12">
    <source>
        <dbReference type="EMBL" id="WXB17536.1"/>
    </source>
</evidence>
<evidence type="ECO:0000256" key="9">
    <source>
        <dbReference type="RuleBase" id="RU362068"/>
    </source>
</evidence>
<dbReference type="EC" id="1.1.1.169" evidence="3 9"/>
<evidence type="ECO:0000256" key="2">
    <source>
        <dbReference type="ARBA" id="ARBA00007870"/>
    </source>
</evidence>
<evidence type="ECO:0000259" key="11">
    <source>
        <dbReference type="Pfam" id="PF08546"/>
    </source>
</evidence>
<dbReference type="InterPro" id="IPR051402">
    <property type="entry name" value="KPR-Related"/>
</dbReference>
<evidence type="ECO:0000256" key="5">
    <source>
        <dbReference type="ARBA" id="ARBA00022857"/>
    </source>
</evidence>
<evidence type="ECO:0000256" key="4">
    <source>
        <dbReference type="ARBA" id="ARBA00019465"/>
    </source>
</evidence>
<feature type="domain" description="Ketopantoate reductase N-terminal" evidence="10">
    <location>
        <begin position="5"/>
        <end position="142"/>
    </location>
</feature>
<comment type="similarity">
    <text evidence="2 9">Belongs to the ketopantoate reductase family.</text>
</comment>
<dbReference type="InterPro" id="IPR013332">
    <property type="entry name" value="KPR_N"/>
</dbReference>
<dbReference type="SUPFAM" id="SSF51735">
    <property type="entry name" value="NAD(P)-binding Rossmann-fold domains"/>
    <property type="match status" value="1"/>
</dbReference>
<comment type="function">
    <text evidence="9">Catalyzes the NADPH-dependent reduction of ketopantoate into pantoic acid.</text>
</comment>
<protein>
    <recommendedName>
        <fullName evidence="4 9">2-dehydropantoate 2-reductase</fullName>
        <ecNumber evidence="3 9">1.1.1.169</ecNumber>
    </recommendedName>
    <alternativeName>
        <fullName evidence="7 9">Ketopantoate reductase</fullName>
    </alternativeName>
</protein>
<evidence type="ECO:0000256" key="6">
    <source>
        <dbReference type="ARBA" id="ARBA00023002"/>
    </source>
</evidence>
<dbReference type="InterPro" id="IPR013752">
    <property type="entry name" value="KPA_reductase"/>
</dbReference>
<dbReference type="EMBL" id="CP089984">
    <property type="protein sequence ID" value="WXB17536.1"/>
    <property type="molecule type" value="Genomic_DNA"/>
</dbReference>
<evidence type="ECO:0000256" key="1">
    <source>
        <dbReference type="ARBA" id="ARBA00004994"/>
    </source>
</evidence>
<dbReference type="NCBIfam" id="TIGR00745">
    <property type="entry name" value="apbA_panE"/>
    <property type="match status" value="1"/>
</dbReference>
<accession>A0ABZ2M5K1</accession>
<dbReference type="Pfam" id="PF08546">
    <property type="entry name" value="ApbA_C"/>
    <property type="match status" value="1"/>
</dbReference>
<comment type="catalytic activity">
    <reaction evidence="8 9">
        <text>(R)-pantoate + NADP(+) = 2-dehydropantoate + NADPH + H(+)</text>
        <dbReference type="Rhea" id="RHEA:16233"/>
        <dbReference type="ChEBI" id="CHEBI:11561"/>
        <dbReference type="ChEBI" id="CHEBI:15378"/>
        <dbReference type="ChEBI" id="CHEBI:15980"/>
        <dbReference type="ChEBI" id="CHEBI:57783"/>
        <dbReference type="ChEBI" id="CHEBI:58349"/>
        <dbReference type="EC" id="1.1.1.169"/>
    </reaction>
</comment>
<keyword evidence="13" id="KW-1185">Reference proteome</keyword>
<dbReference type="PANTHER" id="PTHR21708">
    <property type="entry name" value="PROBABLE 2-DEHYDROPANTOATE 2-REDUCTASE"/>
    <property type="match status" value="1"/>
</dbReference>
<dbReference type="Proteomes" id="UP001370348">
    <property type="component" value="Chromosome"/>
</dbReference>
<gene>
    <name evidence="12" type="ORF">LZC94_09695</name>
</gene>
<dbReference type="PANTHER" id="PTHR21708:SF26">
    <property type="entry name" value="2-DEHYDROPANTOATE 2-REDUCTASE"/>
    <property type="match status" value="1"/>
</dbReference>
<keyword evidence="6 9" id="KW-0560">Oxidoreductase</keyword>
<evidence type="ECO:0000256" key="8">
    <source>
        <dbReference type="ARBA" id="ARBA00048793"/>
    </source>
</evidence>
<feature type="domain" description="Ketopantoate reductase C-terminal" evidence="11">
    <location>
        <begin position="179"/>
        <end position="299"/>
    </location>
</feature>
<sequence>MSTFLIVGTGGVGGLLGGLLARAGHDVAFVARGAQLEALKAKGLTLRGPDGEIAVPKLRAGADPAEFGVVDHVLVCVKAWQVEEIAPRLRPAVGPSTTVVPLQNGVDAGPTLAAALGDEVVIGSLCHMFAWIGGPGIIEWKLPPPVVTLGARIAAHQTRIARLASELTAAGITTRISEDIDAALWEKLIFLAPIGSVGAVTRSLAGVLRAVPETRQLLRRAMDEIAAVARARGIKLAGDAVDRALAFIDSLPPESNASTYRDILAGRPSELGNLTGAAVRLGKESNVPTPANDFLLAALLPQENAARGVVR</sequence>
<dbReference type="Pfam" id="PF02558">
    <property type="entry name" value="ApbA"/>
    <property type="match status" value="1"/>
</dbReference>
<organism evidence="12 13">
    <name type="scientific">Pendulispora albinea</name>
    <dbReference type="NCBI Taxonomy" id="2741071"/>
    <lineage>
        <taxon>Bacteria</taxon>
        <taxon>Pseudomonadati</taxon>
        <taxon>Myxococcota</taxon>
        <taxon>Myxococcia</taxon>
        <taxon>Myxococcales</taxon>
        <taxon>Sorangiineae</taxon>
        <taxon>Pendulisporaceae</taxon>
        <taxon>Pendulispora</taxon>
    </lineage>
</organism>
<dbReference type="InterPro" id="IPR013328">
    <property type="entry name" value="6PGD_dom2"/>
</dbReference>
<name>A0ABZ2M5K1_9BACT</name>
<evidence type="ECO:0000256" key="3">
    <source>
        <dbReference type="ARBA" id="ARBA00013014"/>
    </source>
</evidence>
<dbReference type="SUPFAM" id="SSF48179">
    <property type="entry name" value="6-phosphogluconate dehydrogenase C-terminal domain-like"/>
    <property type="match status" value="1"/>
</dbReference>